<sequence length="132" mass="13851">MNHRAMPPAGVITPAAGFSTAPTGETHSMGNYVITVPGTLRHPLEESQRRTLLAVVRPADPDEVGTRVPDLDVLTLDEPEGTFVLRLEVEAPDHDTAGEEALDLTRRAFAAAGYPDDAIGVGTPAVTGIDVG</sequence>
<accession>A0ABP9D9A1</accession>
<comment type="caution">
    <text evidence="1">The sequence shown here is derived from an EMBL/GenBank/DDBJ whole genome shotgun (WGS) entry which is preliminary data.</text>
</comment>
<keyword evidence="2" id="KW-1185">Reference proteome</keyword>
<evidence type="ECO:0000313" key="1">
    <source>
        <dbReference type="EMBL" id="GAA4834033.1"/>
    </source>
</evidence>
<organism evidence="1 2">
    <name type="scientific">Kitasatospora terrestris</name>
    <dbReference type="NCBI Taxonomy" id="258051"/>
    <lineage>
        <taxon>Bacteria</taxon>
        <taxon>Bacillati</taxon>
        <taxon>Actinomycetota</taxon>
        <taxon>Actinomycetes</taxon>
        <taxon>Kitasatosporales</taxon>
        <taxon>Streptomycetaceae</taxon>
        <taxon>Kitasatospora</taxon>
    </lineage>
</organism>
<reference evidence="2" key="1">
    <citation type="journal article" date="2019" name="Int. J. Syst. Evol. Microbiol.">
        <title>The Global Catalogue of Microorganisms (GCM) 10K type strain sequencing project: providing services to taxonomists for standard genome sequencing and annotation.</title>
        <authorList>
            <consortium name="The Broad Institute Genomics Platform"/>
            <consortium name="The Broad Institute Genome Sequencing Center for Infectious Disease"/>
            <person name="Wu L."/>
            <person name="Ma J."/>
        </authorList>
    </citation>
    <scope>NUCLEOTIDE SEQUENCE [LARGE SCALE GENOMIC DNA]</scope>
    <source>
        <strain evidence="2">JCM 13006</strain>
    </source>
</reference>
<gene>
    <name evidence="1" type="ORF">GCM10023235_05700</name>
</gene>
<dbReference type="Proteomes" id="UP001501752">
    <property type="component" value="Unassembled WGS sequence"/>
</dbReference>
<dbReference type="EMBL" id="BAABIS010000001">
    <property type="protein sequence ID" value="GAA4834033.1"/>
    <property type="molecule type" value="Genomic_DNA"/>
</dbReference>
<evidence type="ECO:0000313" key="2">
    <source>
        <dbReference type="Proteomes" id="UP001501752"/>
    </source>
</evidence>
<proteinExistence type="predicted"/>
<name>A0ABP9D9A1_9ACTN</name>
<protein>
    <submittedName>
        <fullName evidence="1">Uncharacterized protein</fullName>
    </submittedName>
</protein>